<evidence type="ECO:0000256" key="1">
    <source>
        <dbReference type="ARBA" id="ARBA00008779"/>
    </source>
</evidence>
<dbReference type="GO" id="GO:0004065">
    <property type="term" value="F:arylsulfatase activity"/>
    <property type="evidence" value="ECO:0007669"/>
    <property type="project" value="UniProtKB-EC"/>
</dbReference>
<dbReference type="GO" id="GO:0019637">
    <property type="term" value="P:organophosphate metabolic process"/>
    <property type="evidence" value="ECO:0007669"/>
    <property type="project" value="UniProtKB-ARBA"/>
</dbReference>
<dbReference type="PhylomeDB" id="A0A060SYD9"/>
<proteinExistence type="inferred from homology"/>
<protein>
    <submittedName>
        <fullName evidence="3">ARAD1C00374p</fullName>
        <ecNumber evidence="3">3.1.6.1</ecNumber>
    </submittedName>
</protein>
<dbReference type="AlphaFoldDB" id="A0A060SYD9"/>
<dbReference type="PANTHER" id="PTHR42693">
    <property type="entry name" value="ARYLSULFATASE FAMILY MEMBER"/>
    <property type="match status" value="1"/>
</dbReference>
<name>A0A060SYD9_BLAAD</name>
<comment type="similarity">
    <text evidence="1">Belongs to the sulfatase family.</text>
</comment>
<dbReference type="Gene3D" id="3.40.720.10">
    <property type="entry name" value="Alkaline Phosphatase, subunit A"/>
    <property type="match status" value="1"/>
</dbReference>
<organism evidence="3">
    <name type="scientific">Blastobotrys adeninivorans</name>
    <name type="common">Yeast</name>
    <name type="synonym">Arxula adeninivorans</name>
    <dbReference type="NCBI Taxonomy" id="409370"/>
    <lineage>
        <taxon>Eukaryota</taxon>
        <taxon>Fungi</taxon>
        <taxon>Dikarya</taxon>
        <taxon>Ascomycota</taxon>
        <taxon>Saccharomycotina</taxon>
        <taxon>Dipodascomycetes</taxon>
        <taxon>Dipodascales</taxon>
        <taxon>Trichomonascaceae</taxon>
        <taxon>Blastobotrys</taxon>
    </lineage>
</organism>
<reference evidence="3" key="1">
    <citation type="submission" date="2014-02" db="EMBL/GenBank/DDBJ databases">
        <authorList>
            <person name="Genoscope - CEA"/>
        </authorList>
    </citation>
    <scope>NUCLEOTIDE SEQUENCE</scope>
    <source>
        <strain evidence="3">LS3</strain>
    </source>
</reference>
<feature type="domain" description="Sulfatase N-terminal" evidence="2">
    <location>
        <begin position="3"/>
        <end position="427"/>
    </location>
</feature>
<reference evidence="3" key="2">
    <citation type="submission" date="2014-06" db="EMBL/GenBank/DDBJ databases">
        <title>The complete genome of Blastobotrys (Arxula) adeninivorans LS3 - a yeast of biotechnological interest.</title>
        <authorList>
            <person name="Kunze G."/>
            <person name="Gaillardin C."/>
            <person name="Czernicka M."/>
            <person name="Durrens P."/>
            <person name="Martin T."/>
            <person name="Boer E."/>
            <person name="Gabaldon T."/>
            <person name="Cruz J."/>
            <person name="Talla E."/>
            <person name="Marck C."/>
            <person name="Goffeau A."/>
            <person name="Barbe V."/>
            <person name="Baret P."/>
            <person name="Baronian K."/>
            <person name="Beier S."/>
            <person name="Bleykasten C."/>
            <person name="Bode R."/>
            <person name="Casaregola S."/>
            <person name="Despons L."/>
            <person name="Fairhead C."/>
            <person name="Giersberg M."/>
            <person name="Gierski P."/>
            <person name="Hahnel U."/>
            <person name="Hartmann A."/>
            <person name="Jankowska D."/>
            <person name="Jubin C."/>
            <person name="Jung P."/>
            <person name="Lafontaine I."/>
            <person name="Leh-Louis V."/>
            <person name="Lemaire M."/>
            <person name="Marcet-Houben M."/>
            <person name="Mascher M."/>
            <person name="Morel G."/>
            <person name="Richard G.-F."/>
            <person name="Riechen J."/>
            <person name="Sacerdot C."/>
            <person name="Sarkar A."/>
            <person name="Savel G."/>
            <person name="Schacherer J."/>
            <person name="Sherman D."/>
            <person name="Straub M.-L."/>
            <person name="Stein N."/>
            <person name="Thierry A."/>
            <person name="Trautwein-Schult A."/>
            <person name="Westhof E."/>
            <person name="Worch S."/>
            <person name="Dujon B."/>
            <person name="Souciet J.-L."/>
            <person name="Wincker P."/>
            <person name="Scholz U."/>
            <person name="Neuveglise N."/>
        </authorList>
    </citation>
    <scope>NUCLEOTIDE SEQUENCE</scope>
    <source>
        <strain evidence="3">LS3</strain>
    </source>
</reference>
<gene>
    <name evidence="3" type="ORF">GNLVRS02_ARAD1C00374g</name>
</gene>
<dbReference type="Pfam" id="PF00884">
    <property type="entry name" value="Sulfatase"/>
    <property type="match status" value="1"/>
</dbReference>
<dbReference type="InterPro" id="IPR000917">
    <property type="entry name" value="Sulfatase_N"/>
</dbReference>
<evidence type="ECO:0000313" key="3">
    <source>
        <dbReference type="EMBL" id="CDP33910.1"/>
    </source>
</evidence>
<dbReference type="EC" id="3.1.6.1" evidence="3"/>
<sequence>MVNFLVIVADDLGYSDVGCFGGEIQTPNIDRIAKDGLRFTDFHAAAACSPTRSMLFSGTDHHLTGLGQLVEFIQNSPAHQGKPGHEGYLTDKVATLPEVLRENGNYYTLMSGKWHLGLKPEYAPCSRGFSKSFSLLPGCANHYGWEPQLEFEQIPKFMRTATAALHIEDDQYVDNDSLPSEFYSSDYYTDKLVSFLKERPKGKPFFAYMPYSAPHWPLQAPEENVQKYKGYYEDGPSALKQKRMQGLIDKGLVDPSVVPHPFVNTGTPEWDAMTPEQQAKSARSMEVYAGMVDRMDYNIGKIIQTLKEQGIYDDTVIVFMSDNGAEGASYEALPVIGEEVMKHIEQYYDNSLENIGRKNSFVWYGSMWAQAATSPARLFKMYPTEGGCRVPFILKGASDLLPIEKGSICTEFCTVMDIMPTFLDLAQVPKPGPEFRGRQVLSMRGASWVPFFTQKQKRIHAEDHVTGWELVGQAALRKGDWKIVFVAQPVGPEVWQLYDLSKDPGETNDLAKEYPEKVKELVKHWEDYAQETGVVGLKPELGTVVVKDEMEDPRKWMKYESSSSIITELRKQKVASN</sequence>
<dbReference type="CDD" id="cd16025">
    <property type="entry name" value="PAS_like"/>
    <property type="match status" value="1"/>
</dbReference>
<dbReference type="InterPro" id="IPR050738">
    <property type="entry name" value="Sulfatase"/>
</dbReference>
<dbReference type="InterPro" id="IPR017850">
    <property type="entry name" value="Alkaline_phosphatase_core_sf"/>
</dbReference>
<dbReference type="PANTHER" id="PTHR42693:SF33">
    <property type="entry name" value="ARYLSULFATASE"/>
    <property type="match status" value="1"/>
</dbReference>
<accession>A0A060SYD9</accession>
<dbReference type="Gene3D" id="3.30.1120.10">
    <property type="match status" value="1"/>
</dbReference>
<evidence type="ECO:0000259" key="2">
    <source>
        <dbReference type="Pfam" id="PF00884"/>
    </source>
</evidence>
<dbReference type="SUPFAM" id="SSF53649">
    <property type="entry name" value="Alkaline phosphatase-like"/>
    <property type="match status" value="1"/>
</dbReference>
<dbReference type="EMBL" id="HG937693">
    <property type="protein sequence ID" value="CDP33910.1"/>
    <property type="molecule type" value="Genomic_DNA"/>
</dbReference>
<keyword evidence="3" id="KW-0378">Hydrolase</keyword>